<keyword evidence="1 3" id="KW-0807">Transducer</keyword>
<evidence type="ECO:0000259" key="5">
    <source>
        <dbReference type="PROSITE" id="PS50111"/>
    </source>
</evidence>
<dbReference type="AlphaFoldDB" id="H6SR16"/>
<evidence type="ECO:0000256" key="3">
    <source>
        <dbReference type="PROSITE-ProRule" id="PRU00284"/>
    </source>
</evidence>
<dbReference type="SMART" id="SM00283">
    <property type="entry name" value="MA"/>
    <property type="match status" value="1"/>
</dbReference>
<evidence type="ECO:0000256" key="4">
    <source>
        <dbReference type="SAM" id="MobiDB-lite"/>
    </source>
</evidence>
<dbReference type="PANTHER" id="PTHR32089">
    <property type="entry name" value="METHYL-ACCEPTING CHEMOTAXIS PROTEIN MCPB"/>
    <property type="match status" value="1"/>
</dbReference>
<dbReference type="KEGG" id="rpm:RSPPHO_03112"/>
<dbReference type="Gene3D" id="1.10.287.950">
    <property type="entry name" value="Methyl-accepting chemotaxis protein"/>
    <property type="match status" value="1"/>
</dbReference>
<evidence type="ECO:0000313" key="6">
    <source>
        <dbReference type="EMBL" id="CCG09738.1"/>
    </source>
</evidence>
<dbReference type="STRING" id="1150469.RSPPHO_03112"/>
<keyword evidence="7" id="KW-1185">Reference proteome</keyword>
<name>H6SR16_PARPM</name>
<dbReference type="eggNOG" id="COG0840">
    <property type="taxonomic scope" value="Bacteria"/>
</dbReference>
<dbReference type="SMART" id="SM00897">
    <property type="entry name" value="FIST"/>
    <property type="match status" value="1"/>
</dbReference>
<dbReference type="EMBL" id="HE663493">
    <property type="protein sequence ID" value="CCG09738.1"/>
    <property type="molecule type" value="Genomic_DNA"/>
</dbReference>
<gene>
    <name evidence="6" type="ORF">RSPPHO_03112</name>
</gene>
<dbReference type="Proteomes" id="UP000033220">
    <property type="component" value="Chromosome DSM 122"/>
</dbReference>
<dbReference type="GO" id="GO:0004673">
    <property type="term" value="F:protein histidine kinase activity"/>
    <property type="evidence" value="ECO:0007669"/>
    <property type="project" value="UniProtKB-EC"/>
</dbReference>
<dbReference type="Pfam" id="PF10442">
    <property type="entry name" value="FIST_C"/>
    <property type="match status" value="1"/>
</dbReference>
<dbReference type="PROSITE" id="PS50111">
    <property type="entry name" value="CHEMOTAXIS_TRANSDUC_2"/>
    <property type="match status" value="1"/>
</dbReference>
<dbReference type="PATRIC" id="fig|1150469.3.peg.3509"/>
<feature type="domain" description="Methyl-accepting transducer" evidence="5">
    <location>
        <begin position="483"/>
        <end position="672"/>
    </location>
</feature>
<dbReference type="GO" id="GO:0004888">
    <property type="term" value="F:transmembrane signaling receptor activity"/>
    <property type="evidence" value="ECO:0007669"/>
    <property type="project" value="InterPro"/>
</dbReference>
<dbReference type="InterPro" id="IPR019494">
    <property type="entry name" value="FIST_C"/>
</dbReference>
<dbReference type="Pfam" id="PF08495">
    <property type="entry name" value="FIST"/>
    <property type="match status" value="1"/>
</dbReference>
<evidence type="ECO:0000313" key="7">
    <source>
        <dbReference type="Proteomes" id="UP000033220"/>
    </source>
</evidence>
<proteinExistence type="inferred from homology"/>
<evidence type="ECO:0000256" key="2">
    <source>
        <dbReference type="ARBA" id="ARBA00029447"/>
    </source>
</evidence>
<protein>
    <submittedName>
        <fullName evidence="6">Sensor protein</fullName>
        <ecNumber evidence="6">2.7.13.3</ecNumber>
    </submittedName>
</protein>
<dbReference type="InterPro" id="IPR004089">
    <property type="entry name" value="MCPsignal_dom"/>
</dbReference>
<dbReference type="GO" id="GO:0007165">
    <property type="term" value="P:signal transduction"/>
    <property type="evidence" value="ECO:0007669"/>
    <property type="project" value="UniProtKB-KW"/>
</dbReference>
<evidence type="ECO:0000256" key="1">
    <source>
        <dbReference type="ARBA" id="ARBA00023224"/>
    </source>
</evidence>
<comment type="similarity">
    <text evidence="2">Belongs to the methyl-accepting chemotaxis (MCP) protein family.</text>
</comment>
<sequence length="676" mass="72791">MEVPMFFRPRPPTPAEIPVSHREPPPPPPPVAPLLRILSSDAGLSGVSEASLRFGEDPAALVLAYVSPHVDFDTVTRALQRLAAPAPVVAISTAGELCGRPDAPLYCATGARWSGVVVQAFSRALFAQVCVRAVALPNEDIRSGTPTLDHEARIARLVETLKAVPPPFPLECRSTVALTFIDGLSSSENYFMEAVYRSGRFPCLFIGGSAGGTFDFRQTRIFDGTRGLENHAVVIFLKLAPDKSYGVFKSQNFRKSGRSLVVADADPDQRQVHGALHPQTGEIIPVLDALAPLLGTTADKVGDALGGRTFGIEIEGELFVRSVARIDPATGSMGFFCDVNPGDTLLLLEPTDFYDQTKSDLEAFLRGRPAPVGGILNDCILRRLNNSTDLGRLDRLFTMPVAGFSTFGELFGINVNQTLSALFFFDQPSGNSVDPFLDSFPVHYARFSDYFTRARLARQTILNQLRSQVIRRLIDHFSAGAALREQIERAVAQTTQVRQTIQSVQMVISDNGKIDTSEGDADALVRQFSHLGGSVGELREILATIDGIASQTNLLALNATIEAARAGSVGKGFAVVAGEVKHLAGATKTTLARTQTAISGIETTLGTLGEDINTTRSRFTQAQDRFQGMADGLQEVYHHTAAIEDVLASLAALINSRTVILRSIEHDVGILTRLGG</sequence>
<dbReference type="Pfam" id="PF00015">
    <property type="entry name" value="MCPsignal"/>
    <property type="match status" value="1"/>
</dbReference>
<dbReference type="GO" id="GO:0006935">
    <property type="term" value="P:chemotaxis"/>
    <property type="evidence" value="ECO:0007669"/>
    <property type="project" value="InterPro"/>
</dbReference>
<dbReference type="PRINTS" id="PR00260">
    <property type="entry name" value="CHEMTRNSDUCR"/>
</dbReference>
<dbReference type="EC" id="2.7.13.3" evidence="6"/>
<dbReference type="HOGENOM" id="CLU_026627_1_0_5"/>
<dbReference type="InterPro" id="IPR004090">
    <property type="entry name" value="Chemotax_Me-accpt_rcpt"/>
</dbReference>
<dbReference type="eggNOG" id="COG3287">
    <property type="taxonomic scope" value="Bacteria"/>
</dbReference>
<dbReference type="SMART" id="SM01204">
    <property type="entry name" value="FIST_C"/>
    <property type="match status" value="1"/>
</dbReference>
<dbReference type="SUPFAM" id="SSF58104">
    <property type="entry name" value="Methyl-accepting chemotaxis protein (MCP) signaling domain"/>
    <property type="match status" value="1"/>
</dbReference>
<dbReference type="PANTHER" id="PTHR32089:SF112">
    <property type="entry name" value="LYSOZYME-LIKE PROTEIN-RELATED"/>
    <property type="match status" value="1"/>
</dbReference>
<accession>H6SR16</accession>
<dbReference type="InterPro" id="IPR013702">
    <property type="entry name" value="FIST_domain_N"/>
</dbReference>
<organism evidence="6 7">
    <name type="scientific">Pararhodospirillum photometricum DSM 122</name>
    <dbReference type="NCBI Taxonomy" id="1150469"/>
    <lineage>
        <taxon>Bacteria</taxon>
        <taxon>Pseudomonadati</taxon>
        <taxon>Pseudomonadota</taxon>
        <taxon>Alphaproteobacteria</taxon>
        <taxon>Rhodospirillales</taxon>
        <taxon>Rhodospirillaceae</taxon>
        <taxon>Pararhodospirillum</taxon>
    </lineage>
</organism>
<keyword evidence="6" id="KW-0808">Transferase</keyword>
<feature type="region of interest" description="Disordered" evidence="4">
    <location>
        <begin position="1"/>
        <end position="27"/>
    </location>
</feature>
<reference evidence="6 7" key="1">
    <citation type="submission" date="2012-02" db="EMBL/GenBank/DDBJ databases">
        <title>Shotgun genome sequence of Phaeospirillum photometricum DSM 122.</title>
        <authorList>
            <person name="Duquesne K."/>
            <person name="Sturgis J."/>
        </authorList>
    </citation>
    <scope>NUCLEOTIDE SEQUENCE [LARGE SCALE GENOMIC DNA]</scope>
    <source>
        <strain evidence="7">DSM122</strain>
    </source>
</reference>
<dbReference type="GO" id="GO:0016020">
    <property type="term" value="C:membrane"/>
    <property type="evidence" value="ECO:0007669"/>
    <property type="project" value="InterPro"/>
</dbReference>